<accession>A0A7J7LGN4</accession>
<gene>
    <name evidence="8" type="ORF">GIB67_027878</name>
</gene>
<feature type="region of interest" description="SAM motif II" evidence="6">
    <location>
        <begin position="130"/>
        <end position="138"/>
    </location>
</feature>
<dbReference type="OrthoDB" id="8300214at2759"/>
<dbReference type="GO" id="GO:0008757">
    <property type="term" value="F:S-adenosylmethionine-dependent methyltransferase activity"/>
    <property type="evidence" value="ECO:0007669"/>
    <property type="project" value="InterPro"/>
</dbReference>
<evidence type="ECO:0000313" key="9">
    <source>
        <dbReference type="Proteomes" id="UP000541444"/>
    </source>
</evidence>
<feature type="region of interest" description="SAM motif I" evidence="6">
    <location>
        <begin position="67"/>
        <end position="76"/>
    </location>
</feature>
<dbReference type="GO" id="GO:0032259">
    <property type="term" value="P:methylation"/>
    <property type="evidence" value="ECO:0007669"/>
    <property type="project" value="UniProtKB-UniRule"/>
</dbReference>
<dbReference type="AlphaFoldDB" id="A0A7J7LGN4"/>
<comment type="similarity">
    <text evidence="6">Belongs to the class I-like SAM-binding methyltransferase superfamily. gTMT family.</text>
</comment>
<dbReference type="InterPro" id="IPR025774">
    <property type="entry name" value="PiNMT-like"/>
</dbReference>
<evidence type="ECO:0000256" key="1">
    <source>
        <dbReference type="ARBA" id="ARBA00004913"/>
    </source>
</evidence>
<feature type="domain" description="Methyltransferase type 11" evidence="7">
    <location>
        <begin position="68"/>
        <end position="165"/>
    </location>
</feature>
<reference evidence="8 9" key="1">
    <citation type="journal article" date="2020" name="IScience">
        <title>Genome Sequencing of the Endangered Kingdonia uniflora (Circaeasteraceae, Ranunculales) Reveals Potential Mechanisms of Evolutionary Specialization.</title>
        <authorList>
            <person name="Sun Y."/>
            <person name="Deng T."/>
            <person name="Zhang A."/>
            <person name="Moore M.J."/>
            <person name="Landis J.B."/>
            <person name="Lin N."/>
            <person name="Zhang H."/>
            <person name="Zhang X."/>
            <person name="Huang J."/>
            <person name="Zhang X."/>
            <person name="Sun H."/>
            <person name="Wang H."/>
        </authorList>
    </citation>
    <scope>NUCLEOTIDE SEQUENCE [LARGE SCALE GENOMIC DNA]</scope>
    <source>
        <strain evidence="8">TB1705</strain>
        <tissue evidence="8">Leaf</tissue>
    </source>
</reference>
<evidence type="ECO:0000313" key="8">
    <source>
        <dbReference type="EMBL" id="KAF6141700.1"/>
    </source>
</evidence>
<dbReference type="Proteomes" id="UP000541444">
    <property type="component" value="Unassembled WGS sequence"/>
</dbReference>
<evidence type="ECO:0000256" key="5">
    <source>
        <dbReference type="ARBA" id="ARBA00022691"/>
    </source>
</evidence>
<dbReference type="InterPro" id="IPR050447">
    <property type="entry name" value="Erg6_SMT_methyltransf"/>
</dbReference>
<organism evidence="8 9">
    <name type="scientific">Kingdonia uniflora</name>
    <dbReference type="NCBI Taxonomy" id="39325"/>
    <lineage>
        <taxon>Eukaryota</taxon>
        <taxon>Viridiplantae</taxon>
        <taxon>Streptophyta</taxon>
        <taxon>Embryophyta</taxon>
        <taxon>Tracheophyta</taxon>
        <taxon>Spermatophyta</taxon>
        <taxon>Magnoliopsida</taxon>
        <taxon>Ranunculales</taxon>
        <taxon>Circaeasteraceae</taxon>
        <taxon>Kingdonia</taxon>
    </lineage>
</organism>
<name>A0A7J7LGN4_9MAGN</name>
<dbReference type="InterPro" id="IPR029063">
    <property type="entry name" value="SAM-dependent_MTases_sf"/>
</dbReference>
<dbReference type="InterPro" id="IPR013216">
    <property type="entry name" value="Methyltransf_11"/>
</dbReference>
<dbReference type="CDD" id="cd02440">
    <property type="entry name" value="AdoMet_MTases"/>
    <property type="match status" value="1"/>
</dbReference>
<dbReference type="PANTHER" id="PTHR44068">
    <property type="entry name" value="ZGC:194242"/>
    <property type="match status" value="1"/>
</dbReference>
<evidence type="ECO:0000256" key="4">
    <source>
        <dbReference type="ARBA" id="ARBA00022679"/>
    </source>
</evidence>
<protein>
    <recommendedName>
        <fullName evidence="7">Methyltransferase type 11 domain-containing protein</fullName>
    </recommendedName>
</protein>
<evidence type="ECO:0000256" key="3">
    <source>
        <dbReference type="ARBA" id="ARBA00022603"/>
    </source>
</evidence>
<proteinExistence type="inferred from homology"/>
<keyword evidence="5 6" id="KW-0949">S-adenosyl-L-methionine</keyword>
<evidence type="ECO:0000256" key="2">
    <source>
        <dbReference type="ARBA" id="ARBA00022589"/>
    </source>
</evidence>
<evidence type="ECO:0000256" key="6">
    <source>
        <dbReference type="PROSITE-ProRule" id="PRU00914"/>
    </source>
</evidence>
<evidence type="ECO:0000259" key="7">
    <source>
        <dbReference type="Pfam" id="PF08241"/>
    </source>
</evidence>
<dbReference type="EMBL" id="JACGCM010002299">
    <property type="protein sequence ID" value="KAF6141700.1"/>
    <property type="molecule type" value="Genomic_DNA"/>
</dbReference>
<comment type="caution">
    <text evidence="8">The sequence shown here is derived from an EMBL/GenBank/DDBJ whole genome shotgun (WGS) entry which is preliminary data.</text>
</comment>
<dbReference type="GO" id="GO:0009820">
    <property type="term" value="P:alkaloid metabolic process"/>
    <property type="evidence" value="ECO:0007669"/>
    <property type="project" value="UniProtKB-KW"/>
</dbReference>
<sequence length="266" mass="29904">MASTTKIANMYNDLTWEEIWGDHIHQGFYDLNTTTKPDRKTAQFRLIEEALRFGNVSEDSVKKPKSIVDVGCGIGGPAIYLAKKYGAKCIGIDISPYNVQRGTEISNAQGLGDKVTFQVGDALQLPFHDGQFDLVWSTECGIHLPDKTKFVSELVRIASPGATIILTDPCHRDLANEESLNPDEEEFFLKSKPVLPEWVSCAQYVNMFKSHSLKDIKSVDWSEHVAPFWEESIWETMNGEADLVEYIEGQRKGIVRYSVITGQKPE</sequence>
<dbReference type="SUPFAM" id="SSF53335">
    <property type="entry name" value="S-adenosyl-L-methionine-dependent methyltransferases"/>
    <property type="match status" value="1"/>
</dbReference>
<dbReference type="PROSITE" id="PS51581">
    <property type="entry name" value="SAM_GTMT"/>
    <property type="match status" value="1"/>
</dbReference>
<keyword evidence="3 6" id="KW-0489">Methyltransferase</keyword>
<dbReference type="PANTHER" id="PTHR44068:SF11">
    <property type="entry name" value="GERANYL DIPHOSPHATE 2-C-METHYLTRANSFERASE"/>
    <property type="match status" value="1"/>
</dbReference>
<dbReference type="Pfam" id="PF08241">
    <property type="entry name" value="Methyltransf_11"/>
    <property type="match status" value="1"/>
</dbReference>
<dbReference type="Gene3D" id="3.40.50.150">
    <property type="entry name" value="Vaccinia Virus protein VP39"/>
    <property type="match status" value="1"/>
</dbReference>
<feature type="region of interest" description="SAM motif III" evidence="6">
    <location>
        <begin position="157"/>
        <end position="166"/>
    </location>
</feature>
<comment type="pathway">
    <text evidence="1">Alkaloid biosynthesis.</text>
</comment>
<keyword evidence="4 6" id="KW-0808">Transferase</keyword>
<keyword evidence="2" id="KW-0017">Alkaloid metabolism</keyword>
<keyword evidence="9" id="KW-1185">Reference proteome</keyword>